<dbReference type="RefSeq" id="WP_069153876.1">
    <property type="nucleotide sequence ID" value="NZ_DAWDRA010000202.1"/>
</dbReference>
<evidence type="ECO:0000259" key="2">
    <source>
        <dbReference type="SMART" id="SM00479"/>
    </source>
</evidence>
<keyword evidence="3" id="KW-0548">Nucleotidyltransferase</keyword>
<dbReference type="PATRIC" id="fig|1432052.3.peg.6111"/>
<comment type="caution">
    <text evidence="3">The sequence shown here is derived from an EMBL/GenBank/DDBJ whole genome shotgun (WGS) entry which is preliminary data.</text>
</comment>
<dbReference type="PANTHER" id="PTHR30231">
    <property type="entry name" value="DNA POLYMERASE III SUBUNIT EPSILON"/>
    <property type="match status" value="1"/>
</dbReference>
<dbReference type="AlphaFoldDB" id="A0A1E3A3P1"/>
<dbReference type="SMART" id="SM00479">
    <property type="entry name" value="EXOIII"/>
    <property type="match status" value="1"/>
</dbReference>
<sequence>MLKSYIAFDLETTGLDPEQNEIIEIGALKVRDGKVEERFMEFIRPCQPVSKTITDLTGITNEMVADAEDSKTVIPAFLEFCGNDVLVGHNIIFDYSFMKNQAAILGYGFEKQGVDTLRIARRVHKDMRSKSLEALCSYYSIVNSAAHRAYHDALATAKLYQTLAHYYEEKEPQVFQPVVLNYKEKGREEMPATKKQVDFLMRLAVQKKAAVTWDPDKLTKSEASGLIESLLSGQGGK</sequence>
<dbReference type="InterPro" id="IPR012337">
    <property type="entry name" value="RNaseH-like_sf"/>
</dbReference>
<evidence type="ECO:0000313" key="6">
    <source>
        <dbReference type="Proteomes" id="UP000095003"/>
    </source>
</evidence>
<reference evidence="5 6" key="1">
    <citation type="submission" date="2016-07" db="EMBL/GenBank/DDBJ databases">
        <title>Characterization of isolates of Eisenbergiella tayi derived from blood cultures, using whole genome sequencing.</title>
        <authorList>
            <person name="Burdz T."/>
            <person name="Wiebe D."/>
            <person name="Huynh C."/>
            <person name="Bernard K."/>
        </authorList>
    </citation>
    <scope>NUCLEOTIDE SEQUENCE [LARGE SCALE GENOMIC DNA]</scope>
    <source>
        <strain evidence="3 5">NML 110608</strain>
        <strain evidence="4 6">NML 120489</strain>
    </source>
</reference>
<dbReference type="SUPFAM" id="SSF53098">
    <property type="entry name" value="Ribonuclease H-like"/>
    <property type="match status" value="1"/>
</dbReference>
<dbReference type="GO" id="GO:0005829">
    <property type="term" value="C:cytosol"/>
    <property type="evidence" value="ECO:0007669"/>
    <property type="project" value="TreeGrafter"/>
</dbReference>
<evidence type="ECO:0000313" key="3">
    <source>
        <dbReference type="EMBL" id="ODM03402.1"/>
    </source>
</evidence>
<feature type="domain" description="Exonuclease" evidence="2">
    <location>
        <begin position="4"/>
        <end position="169"/>
    </location>
</feature>
<dbReference type="Pfam" id="PF00929">
    <property type="entry name" value="RNase_T"/>
    <property type="match status" value="1"/>
</dbReference>
<dbReference type="EC" id="2.7.7.7" evidence="3"/>
<dbReference type="GeneID" id="93301384"/>
<dbReference type="InterPro" id="IPR013520">
    <property type="entry name" value="Ribonucl_H"/>
</dbReference>
<keyword evidence="3" id="KW-0808">Transferase</keyword>
<dbReference type="GO" id="GO:0003887">
    <property type="term" value="F:DNA-directed DNA polymerase activity"/>
    <property type="evidence" value="ECO:0007669"/>
    <property type="project" value="UniProtKB-EC"/>
</dbReference>
<evidence type="ECO:0000256" key="1">
    <source>
        <dbReference type="ARBA" id="ARBA00022839"/>
    </source>
</evidence>
<name>A0A1E3A3P1_9FIRM</name>
<evidence type="ECO:0000313" key="5">
    <source>
        <dbReference type="Proteomes" id="UP000094067"/>
    </source>
</evidence>
<organism evidence="3 5">
    <name type="scientific">Eisenbergiella tayi</name>
    <dbReference type="NCBI Taxonomy" id="1432052"/>
    <lineage>
        <taxon>Bacteria</taxon>
        <taxon>Bacillati</taxon>
        <taxon>Bacillota</taxon>
        <taxon>Clostridia</taxon>
        <taxon>Lachnospirales</taxon>
        <taxon>Lachnospiraceae</taxon>
        <taxon>Eisenbergiella</taxon>
    </lineage>
</organism>
<dbReference type="Gene3D" id="3.30.420.10">
    <property type="entry name" value="Ribonuclease H-like superfamily/Ribonuclease H"/>
    <property type="match status" value="1"/>
</dbReference>
<dbReference type="Proteomes" id="UP000094067">
    <property type="component" value="Unassembled WGS sequence"/>
</dbReference>
<dbReference type="EMBL" id="MCGH01000003">
    <property type="protein sequence ID" value="ODM03402.1"/>
    <property type="molecule type" value="Genomic_DNA"/>
</dbReference>
<dbReference type="CDD" id="cd06127">
    <property type="entry name" value="DEDDh"/>
    <property type="match status" value="1"/>
</dbReference>
<dbReference type="FunFam" id="3.30.420.10:FF:000045">
    <property type="entry name" value="3'-5' exonuclease DinG"/>
    <property type="match status" value="1"/>
</dbReference>
<protein>
    <submittedName>
        <fullName evidence="3">DNA polymerase III PolC-type</fullName>
        <ecNumber evidence="3">2.7.7.7</ecNumber>
    </submittedName>
</protein>
<evidence type="ECO:0000313" key="4">
    <source>
        <dbReference type="EMBL" id="ODM08191.1"/>
    </source>
</evidence>
<accession>A0A1E3A3P1</accession>
<dbReference type="Proteomes" id="UP000095003">
    <property type="component" value="Unassembled WGS sequence"/>
</dbReference>
<dbReference type="EMBL" id="MCGI01000006">
    <property type="protein sequence ID" value="ODM08191.1"/>
    <property type="molecule type" value="Genomic_DNA"/>
</dbReference>
<keyword evidence="1" id="KW-0269">Exonuclease</keyword>
<dbReference type="InterPro" id="IPR006054">
    <property type="entry name" value="DnaQ"/>
</dbReference>
<dbReference type="InterPro" id="IPR036397">
    <property type="entry name" value="RNaseH_sf"/>
</dbReference>
<dbReference type="NCBIfam" id="TIGR00573">
    <property type="entry name" value="dnaq"/>
    <property type="match status" value="1"/>
</dbReference>
<dbReference type="PANTHER" id="PTHR30231:SF41">
    <property type="entry name" value="DNA POLYMERASE III SUBUNIT EPSILON"/>
    <property type="match status" value="1"/>
</dbReference>
<dbReference type="GO" id="GO:0008408">
    <property type="term" value="F:3'-5' exonuclease activity"/>
    <property type="evidence" value="ECO:0007669"/>
    <property type="project" value="TreeGrafter"/>
</dbReference>
<proteinExistence type="predicted"/>
<dbReference type="GO" id="GO:0003677">
    <property type="term" value="F:DNA binding"/>
    <property type="evidence" value="ECO:0007669"/>
    <property type="project" value="InterPro"/>
</dbReference>
<gene>
    <name evidence="3" type="primary">polC_3</name>
    <name evidence="4" type="ORF">BEH84_05516</name>
    <name evidence="3" type="ORF">BEI61_04198</name>
</gene>
<dbReference type="GO" id="GO:0045004">
    <property type="term" value="P:DNA replication proofreading"/>
    <property type="evidence" value="ECO:0007669"/>
    <property type="project" value="TreeGrafter"/>
</dbReference>
<keyword evidence="1" id="KW-0540">Nuclease</keyword>
<keyword evidence="1" id="KW-0378">Hydrolase</keyword>